<dbReference type="AlphaFoldDB" id="A0A1X6PE11"/>
<organism evidence="2 3">
    <name type="scientific">Porphyra umbilicalis</name>
    <name type="common">Purple laver</name>
    <name type="synonym">Red alga</name>
    <dbReference type="NCBI Taxonomy" id="2786"/>
    <lineage>
        <taxon>Eukaryota</taxon>
        <taxon>Rhodophyta</taxon>
        <taxon>Bangiophyceae</taxon>
        <taxon>Bangiales</taxon>
        <taxon>Bangiaceae</taxon>
        <taxon>Porphyra</taxon>
    </lineage>
</organism>
<accession>A0A1X6PE11</accession>
<name>A0A1X6PE11_PORUM</name>
<evidence type="ECO:0000313" key="3">
    <source>
        <dbReference type="Proteomes" id="UP000218209"/>
    </source>
</evidence>
<feature type="region of interest" description="Disordered" evidence="1">
    <location>
        <begin position="1"/>
        <end position="172"/>
    </location>
</feature>
<evidence type="ECO:0000313" key="2">
    <source>
        <dbReference type="EMBL" id="OSX79088.1"/>
    </source>
</evidence>
<reference evidence="2 3" key="1">
    <citation type="submission" date="2017-03" db="EMBL/GenBank/DDBJ databases">
        <title>WGS assembly of Porphyra umbilicalis.</title>
        <authorList>
            <person name="Brawley S.H."/>
            <person name="Blouin N.A."/>
            <person name="Ficko-Blean E."/>
            <person name="Wheeler G.L."/>
            <person name="Lohr M."/>
            <person name="Goodson H.V."/>
            <person name="Jenkins J.W."/>
            <person name="Blaby-Haas C.E."/>
            <person name="Helliwell K.E."/>
            <person name="Chan C."/>
            <person name="Marriage T."/>
            <person name="Bhattacharya D."/>
            <person name="Klein A.S."/>
            <person name="Badis Y."/>
            <person name="Brodie J."/>
            <person name="Cao Y."/>
            <person name="Collen J."/>
            <person name="Dittami S.M."/>
            <person name="Gachon C.M."/>
            <person name="Green B.R."/>
            <person name="Karpowicz S."/>
            <person name="Kim J.W."/>
            <person name="Kudahl U."/>
            <person name="Lin S."/>
            <person name="Michel G."/>
            <person name="Mittag M."/>
            <person name="Olson B.J."/>
            <person name="Pangilinan J."/>
            <person name="Peng Y."/>
            <person name="Qiu H."/>
            <person name="Shu S."/>
            <person name="Singer J.T."/>
            <person name="Smith A.G."/>
            <person name="Sprecher B.N."/>
            <person name="Wagner V."/>
            <person name="Wang W."/>
            <person name="Wang Z.-Y."/>
            <person name="Yan J."/>
            <person name="Yarish C."/>
            <person name="Zoeuner-Riek S."/>
            <person name="Zhuang Y."/>
            <person name="Zou Y."/>
            <person name="Lindquist E.A."/>
            <person name="Grimwood J."/>
            <person name="Barry K."/>
            <person name="Rokhsar D.S."/>
            <person name="Schmutz J."/>
            <person name="Stiller J.W."/>
            <person name="Grossman A.R."/>
            <person name="Prochnik S.E."/>
        </authorList>
    </citation>
    <scope>NUCLEOTIDE SEQUENCE [LARGE SCALE GENOMIC DNA]</scope>
    <source>
        <strain evidence="2">4086291</strain>
    </source>
</reference>
<feature type="compositionally biased region" description="Polar residues" evidence="1">
    <location>
        <begin position="115"/>
        <end position="126"/>
    </location>
</feature>
<dbReference type="EMBL" id="KV918798">
    <property type="protein sequence ID" value="OSX79088.1"/>
    <property type="molecule type" value="Genomic_DNA"/>
</dbReference>
<sequence>MLLYLPCPAPKARDTGQHRRACSATSQRPQPAPDNPDSVPGPTTSTSSMCHRDRKKEEHDRHIQPPLQLTHPHYRPLRVRAPPPSPPQTWHNSCGGGHVVSASPPSPTRGAQRPSAGNTPRPQQITAAGQAPRCPPPRARPRASGRSWRPPPPRGVARRRASDGRRRVGAPP</sequence>
<protein>
    <submittedName>
        <fullName evidence="2">Uncharacterized protein</fullName>
    </submittedName>
</protein>
<keyword evidence="3" id="KW-1185">Reference proteome</keyword>
<evidence type="ECO:0000256" key="1">
    <source>
        <dbReference type="SAM" id="MobiDB-lite"/>
    </source>
</evidence>
<dbReference type="Proteomes" id="UP000218209">
    <property type="component" value="Unassembled WGS sequence"/>
</dbReference>
<gene>
    <name evidence="2" type="ORF">BU14_0087s0035</name>
</gene>
<proteinExistence type="predicted"/>